<feature type="transmembrane region" description="Helical" evidence="1">
    <location>
        <begin position="34"/>
        <end position="56"/>
    </location>
</feature>
<keyword evidence="3" id="KW-1185">Reference proteome</keyword>
<name>A0A931A4J3_9ACTN</name>
<keyword evidence="1" id="KW-1133">Transmembrane helix</keyword>
<protein>
    <submittedName>
        <fullName evidence="2">YesL family protein</fullName>
    </submittedName>
</protein>
<dbReference type="AlphaFoldDB" id="A0A931A4J3"/>
<keyword evidence="1" id="KW-0812">Transmembrane</keyword>
<dbReference type="EMBL" id="JADOGI010000023">
    <property type="protein sequence ID" value="MBF8186146.1"/>
    <property type="molecule type" value="Genomic_DNA"/>
</dbReference>
<sequence length="222" mass="23227">MPNPPRLTWPPNLAHPTRARDLARPSSGWGLPRLIRVVVVAVYLNLLWLAACLPLVTAPAATAALVTSVRDWTTRDAEPGARSYLTHVWAHRRTATGVGLILALAAALAATDLLVIGLMDGVQRRAFLVAWLAVVACGFVAAVFALPVAALERAGVRHSLRTSARLAFAAPARALTMAGTLLLAAAMVSVTRAALLVVPVAVAFAATRCHAAATGALPHPTR</sequence>
<evidence type="ECO:0000256" key="1">
    <source>
        <dbReference type="SAM" id="Phobius"/>
    </source>
</evidence>
<dbReference type="Proteomes" id="UP000605361">
    <property type="component" value="Unassembled WGS sequence"/>
</dbReference>
<evidence type="ECO:0000313" key="2">
    <source>
        <dbReference type="EMBL" id="MBF8186146.1"/>
    </source>
</evidence>
<dbReference type="RefSeq" id="WP_195895127.1">
    <property type="nucleotide sequence ID" value="NZ_JADOGI010000023.1"/>
</dbReference>
<keyword evidence="1" id="KW-0472">Membrane</keyword>
<feature type="transmembrane region" description="Helical" evidence="1">
    <location>
        <begin position="98"/>
        <end position="119"/>
    </location>
</feature>
<proteinExistence type="predicted"/>
<organism evidence="2 3">
    <name type="scientific">Nonomuraea cypriaca</name>
    <dbReference type="NCBI Taxonomy" id="1187855"/>
    <lineage>
        <taxon>Bacteria</taxon>
        <taxon>Bacillati</taxon>
        <taxon>Actinomycetota</taxon>
        <taxon>Actinomycetes</taxon>
        <taxon>Streptosporangiales</taxon>
        <taxon>Streptosporangiaceae</taxon>
        <taxon>Nonomuraea</taxon>
    </lineage>
</organism>
<accession>A0A931A4J3</accession>
<reference evidence="2" key="1">
    <citation type="submission" date="2020-11" db="EMBL/GenBank/DDBJ databases">
        <title>Whole-genome analyses of Nonomuraea sp. K274.</title>
        <authorList>
            <person name="Veyisoglu A."/>
        </authorList>
    </citation>
    <scope>NUCLEOTIDE SEQUENCE</scope>
    <source>
        <strain evidence="2">K274</strain>
    </source>
</reference>
<feature type="transmembrane region" description="Helical" evidence="1">
    <location>
        <begin position="126"/>
        <end position="146"/>
    </location>
</feature>
<dbReference type="Pfam" id="PF04854">
    <property type="entry name" value="DUF624"/>
    <property type="match status" value="1"/>
</dbReference>
<evidence type="ECO:0000313" key="3">
    <source>
        <dbReference type="Proteomes" id="UP000605361"/>
    </source>
</evidence>
<gene>
    <name evidence="2" type="ORF">ITP53_10375</name>
</gene>
<dbReference type="InterPro" id="IPR006938">
    <property type="entry name" value="DUF624"/>
</dbReference>
<comment type="caution">
    <text evidence="2">The sequence shown here is derived from an EMBL/GenBank/DDBJ whole genome shotgun (WGS) entry which is preliminary data.</text>
</comment>